<feature type="transmembrane region" description="Helical" evidence="4">
    <location>
        <begin position="7"/>
        <end position="25"/>
    </location>
</feature>
<reference evidence="6 7" key="1">
    <citation type="journal article" date="2017" name="Nat. Ecol. Evol.">
        <title>Scallop genome provides insights into evolution of bilaterian karyotype and development.</title>
        <authorList>
            <person name="Wang S."/>
            <person name="Zhang J."/>
            <person name="Jiao W."/>
            <person name="Li J."/>
            <person name="Xun X."/>
            <person name="Sun Y."/>
            <person name="Guo X."/>
            <person name="Huan P."/>
            <person name="Dong B."/>
            <person name="Zhang L."/>
            <person name="Hu X."/>
            <person name="Sun X."/>
            <person name="Wang J."/>
            <person name="Zhao C."/>
            <person name="Wang Y."/>
            <person name="Wang D."/>
            <person name="Huang X."/>
            <person name="Wang R."/>
            <person name="Lv J."/>
            <person name="Li Y."/>
            <person name="Zhang Z."/>
            <person name="Liu B."/>
            <person name="Lu W."/>
            <person name="Hui Y."/>
            <person name="Liang J."/>
            <person name="Zhou Z."/>
            <person name="Hou R."/>
            <person name="Li X."/>
            <person name="Liu Y."/>
            <person name="Li H."/>
            <person name="Ning X."/>
            <person name="Lin Y."/>
            <person name="Zhao L."/>
            <person name="Xing Q."/>
            <person name="Dou J."/>
            <person name="Li Y."/>
            <person name="Mao J."/>
            <person name="Guo H."/>
            <person name="Dou H."/>
            <person name="Li T."/>
            <person name="Mu C."/>
            <person name="Jiang W."/>
            <person name="Fu Q."/>
            <person name="Fu X."/>
            <person name="Miao Y."/>
            <person name="Liu J."/>
            <person name="Yu Q."/>
            <person name="Li R."/>
            <person name="Liao H."/>
            <person name="Li X."/>
            <person name="Kong Y."/>
            <person name="Jiang Z."/>
            <person name="Chourrout D."/>
            <person name="Li R."/>
            <person name="Bao Z."/>
        </authorList>
    </citation>
    <scope>NUCLEOTIDE SEQUENCE [LARGE SCALE GENOMIC DNA]</scope>
    <source>
        <strain evidence="6 7">PY_sf001</strain>
    </source>
</reference>
<dbReference type="PANTHER" id="PTHR12483">
    <property type="entry name" value="SOLUTE CARRIER FAMILY 31 COPPER TRANSPORTERS"/>
    <property type="match status" value="1"/>
</dbReference>
<keyword evidence="2 4" id="KW-1133">Transmembrane helix</keyword>
<dbReference type="Pfam" id="PF04145">
    <property type="entry name" value="Ctr"/>
    <property type="match status" value="2"/>
</dbReference>
<dbReference type="GO" id="GO:0005375">
    <property type="term" value="F:copper ion transmembrane transporter activity"/>
    <property type="evidence" value="ECO:0007669"/>
    <property type="project" value="UniProtKB-UniRule"/>
</dbReference>
<feature type="region of interest" description="Disordered" evidence="5">
    <location>
        <begin position="224"/>
        <end position="246"/>
    </location>
</feature>
<keyword evidence="4" id="KW-0406">Ion transport</keyword>
<evidence type="ECO:0000313" key="6">
    <source>
        <dbReference type="EMBL" id="OWF42929.1"/>
    </source>
</evidence>
<dbReference type="OrthoDB" id="161814at2759"/>
<comment type="caution">
    <text evidence="4">Lacks conserved residue(s) required for the propagation of feature annotation.</text>
</comment>
<comment type="similarity">
    <text evidence="4">Belongs to the copper transporter (Ctr) (TC 1.A.56) family. SLC31A subfamily.</text>
</comment>
<evidence type="ECO:0000256" key="1">
    <source>
        <dbReference type="ARBA" id="ARBA00022692"/>
    </source>
</evidence>
<evidence type="ECO:0000256" key="4">
    <source>
        <dbReference type="RuleBase" id="RU367022"/>
    </source>
</evidence>
<name>A0A210Q2M8_MIZYE</name>
<protein>
    <recommendedName>
        <fullName evidence="4">Copper transport protein</fullName>
    </recommendedName>
</protein>
<evidence type="ECO:0000313" key="7">
    <source>
        <dbReference type="Proteomes" id="UP000242188"/>
    </source>
</evidence>
<evidence type="ECO:0000256" key="5">
    <source>
        <dbReference type="SAM" id="MobiDB-lite"/>
    </source>
</evidence>
<organism evidence="6 7">
    <name type="scientific">Mizuhopecten yessoensis</name>
    <name type="common">Japanese scallop</name>
    <name type="synonym">Patinopecten yessoensis</name>
    <dbReference type="NCBI Taxonomy" id="6573"/>
    <lineage>
        <taxon>Eukaryota</taxon>
        <taxon>Metazoa</taxon>
        <taxon>Spiralia</taxon>
        <taxon>Lophotrochozoa</taxon>
        <taxon>Mollusca</taxon>
        <taxon>Bivalvia</taxon>
        <taxon>Autobranchia</taxon>
        <taxon>Pteriomorphia</taxon>
        <taxon>Pectinida</taxon>
        <taxon>Pectinoidea</taxon>
        <taxon>Pectinidae</taxon>
        <taxon>Mizuhopecten</taxon>
    </lineage>
</organism>
<keyword evidence="4" id="KW-0813">Transport</keyword>
<evidence type="ECO:0000256" key="3">
    <source>
        <dbReference type="ARBA" id="ARBA00023136"/>
    </source>
</evidence>
<keyword evidence="1 4" id="KW-0812">Transmembrane</keyword>
<accession>A0A210Q2M8</accession>
<feature type="transmembrane region" description="Helical" evidence="4">
    <location>
        <begin position="167"/>
        <end position="186"/>
    </location>
</feature>
<dbReference type="PANTHER" id="PTHR12483:SF115">
    <property type="entry name" value="COPPER TRANSPORT PROTEIN"/>
    <property type="match status" value="1"/>
</dbReference>
<keyword evidence="4" id="KW-0187">Copper transport</keyword>
<dbReference type="Proteomes" id="UP000242188">
    <property type="component" value="Unassembled WGS sequence"/>
</dbReference>
<comment type="subcellular location">
    <subcellularLocation>
        <location evidence="4">Membrane</location>
        <topology evidence="4">Multi-pass membrane protein</topology>
    </subcellularLocation>
</comment>
<keyword evidence="3 4" id="KW-0472">Membrane</keyword>
<dbReference type="InterPro" id="IPR007274">
    <property type="entry name" value="Cop_transporter"/>
</dbReference>
<feature type="transmembrane region" description="Helical" evidence="4">
    <location>
        <begin position="99"/>
        <end position="121"/>
    </location>
</feature>
<comment type="caution">
    <text evidence="6">The sequence shown here is derived from an EMBL/GenBank/DDBJ whole genome shotgun (WGS) entry which is preliminary data.</text>
</comment>
<feature type="transmembrane region" description="Helical" evidence="4">
    <location>
        <begin position="142"/>
        <end position="161"/>
    </location>
</feature>
<keyword evidence="7" id="KW-1185">Reference proteome</keyword>
<gene>
    <name evidence="6" type="ORF">KP79_PYT08593</name>
</gene>
<proteinExistence type="inferred from homology"/>
<dbReference type="AlphaFoldDB" id="A0A210Q2M8"/>
<dbReference type="GO" id="GO:0016020">
    <property type="term" value="C:membrane"/>
    <property type="evidence" value="ECO:0007669"/>
    <property type="project" value="UniProtKB-SubCell"/>
</dbReference>
<dbReference type="EMBL" id="NEDP02005202">
    <property type="protein sequence ID" value="OWF42929.1"/>
    <property type="molecule type" value="Genomic_DNA"/>
</dbReference>
<evidence type="ECO:0000256" key="2">
    <source>
        <dbReference type="ARBA" id="ARBA00022989"/>
    </source>
</evidence>
<sequence>MRLRYYGPRVLLTLCVLTIGIVIIMDHNHHQHHHHGHDMTTTPADHHEHSIVHQTDHNHFLHAGHENAQHHEIDHHPMFFNFNWGGTVLFESFTLDSKTGVFCLILMTIVIGILYEAVKYLRQYIHRDVTVAEYSIRSREHLLQTLLYVVQMVCSYILMLAVMTYNVWVIVTMLIALGGGFFVCGWKNNQIGGLDIEAPCQHECHTSPVKQELGHNEFRESELEPLREGMETHPDLDISNTRETKI</sequence>
<keyword evidence="4" id="KW-0186">Copper</keyword>